<organism evidence="2 3">
    <name type="scientific">Deinococcus ruber</name>
    <dbReference type="NCBI Taxonomy" id="1848197"/>
    <lineage>
        <taxon>Bacteria</taxon>
        <taxon>Thermotogati</taxon>
        <taxon>Deinococcota</taxon>
        <taxon>Deinococci</taxon>
        <taxon>Deinococcales</taxon>
        <taxon>Deinococcaceae</taxon>
        <taxon>Deinococcus</taxon>
    </lineage>
</organism>
<name>A0A918CFB1_9DEIO</name>
<dbReference type="Gene3D" id="1.25.40.10">
    <property type="entry name" value="Tetratricopeptide repeat domain"/>
    <property type="match status" value="1"/>
</dbReference>
<dbReference type="InterPro" id="IPR036388">
    <property type="entry name" value="WH-like_DNA-bd_sf"/>
</dbReference>
<feature type="domain" description="Bacterial transcriptional activator" evidence="1">
    <location>
        <begin position="95"/>
        <end position="231"/>
    </location>
</feature>
<sequence>MNMPVWRAEVLGPAQLRGPNQEALFPERKLAASLAYLALEGATSRSRLVGLLWPDSPEATARNNLSQMLRRLRLTTGRELIVGVDQVQLAPELTVDALEVRDLAAQGRLAGRLAHSGELLAGLPYDDCPDFADWLTAERERFLEWHTAAIRAELLRLEREGEYGPALSLARSMLDLDPVSEEAFRHTMRLHYLNGDRPAALKAYHRCQDTLRREFGVDPLPETAALAREIDRGTLPVLSPGKATVLPLAVQRPPHLVGREREWIQMEAAWAAGQGILLAGPPGVGKTRLAQDFLAARGPYARFEARPGDANVPYSTLTRAWRDWLTPVVGAQLPTWARQELARLAPEFGPPPPPMTSQEEKLRFFAAGAELLLRSVAGPGLGGQIYDDVQYMDAASTELSTYATSSVPDAQGGDRLRRLILTYRTGELPPHIAPLLASLVDAGQFVRIELDPLPDAGLDALMDDLGVPADPAARARLREHSGGNPLFLLETVRHLIETGQSERALPERLPLPPKVGQLIGRRLTLLSPPALQAARAAATLQRDFDVELVAQVLGAPLFDVMTAWEELGAAQIVTGERFSHDAVYETVRQGIPASVGPLLHRGAAKALERSGGHPARIAEHWEEGGKPALAAPEWLNAAEQARSRYLMAECARTLRRAGDAFWAAGEQDRAFDAWSDATSRLFDLEDRAGVEAAVRGLFEHARTPRQKAVAYRLRSSACQMDRDVAGTLEAAHLGMACAVQAGDGRLEAQLLESLFAASYLQEYPDDPTPWLTRMMEIGVALPDQDVQGTAHALFAMYLQDRRPRDARTHAEASEAIYRALGKAVDGVSCAQKSVRACLTLGDLEAAEAGLRRMAAYLDTGEGLTTQRLLYFEKRAVLALARGEYSAALVHLGHALDLTAVHQAVWQSLLQGWRVKLLTELGAREEAHDTAQTLLAALPGSANRRPEPRVLALEALADLGDVDAAEAALRAVERVPFAGVYWGARRDLAHARLLPATQRLPLLDTVLNHARADGLEGVALAAEVRRNAARLDLGLAPLPWEADAGRHPAGVIGVGEWLGVRARVAQAQGDGETALAALQTWIRRTAELDVPPEYRTSFLGQSRLRALLQGEAARL</sequence>
<dbReference type="InterPro" id="IPR027417">
    <property type="entry name" value="P-loop_NTPase"/>
</dbReference>
<dbReference type="InterPro" id="IPR011990">
    <property type="entry name" value="TPR-like_helical_dom_sf"/>
</dbReference>
<dbReference type="InterPro" id="IPR005158">
    <property type="entry name" value="BTAD"/>
</dbReference>
<dbReference type="Gene3D" id="3.40.50.300">
    <property type="entry name" value="P-loop containing nucleotide triphosphate hydrolases"/>
    <property type="match status" value="1"/>
</dbReference>
<proteinExistence type="predicted"/>
<dbReference type="Pfam" id="PF13191">
    <property type="entry name" value="AAA_16"/>
    <property type="match status" value="1"/>
</dbReference>
<gene>
    <name evidence="2" type="ORF">GCM10008957_34860</name>
</gene>
<accession>A0A918CFB1</accession>
<comment type="caution">
    <text evidence="2">The sequence shown here is derived from an EMBL/GenBank/DDBJ whole genome shotgun (WGS) entry which is preliminary data.</text>
</comment>
<dbReference type="EMBL" id="BMQL01000023">
    <property type="protein sequence ID" value="GGR19380.1"/>
    <property type="molecule type" value="Genomic_DNA"/>
</dbReference>
<dbReference type="Proteomes" id="UP000603865">
    <property type="component" value="Unassembled WGS sequence"/>
</dbReference>
<evidence type="ECO:0000313" key="2">
    <source>
        <dbReference type="EMBL" id="GGR19380.1"/>
    </source>
</evidence>
<protein>
    <submittedName>
        <fullName evidence="2">Transcriptional activator</fullName>
    </submittedName>
</protein>
<reference evidence="2" key="1">
    <citation type="journal article" date="2014" name="Int. J. Syst. Evol. Microbiol.">
        <title>Complete genome sequence of Corynebacterium casei LMG S-19264T (=DSM 44701T), isolated from a smear-ripened cheese.</title>
        <authorList>
            <consortium name="US DOE Joint Genome Institute (JGI-PGF)"/>
            <person name="Walter F."/>
            <person name="Albersmeier A."/>
            <person name="Kalinowski J."/>
            <person name="Ruckert C."/>
        </authorList>
    </citation>
    <scope>NUCLEOTIDE SEQUENCE</scope>
    <source>
        <strain evidence="2">JCM 31311</strain>
    </source>
</reference>
<dbReference type="SMART" id="SM01043">
    <property type="entry name" value="BTAD"/>
    <property type="match status" value="1"/>
</dbReference>
<dbReference type="AlphaFoldDB" id="A0A918CFB1"/>
<evidence type="ECO:0000313" key="3">
    <source>
        <dbReference type="Proteomes" id="UP000603865"/>
    </source>
</evidence>
<reference evidence="2" key="2">
    <citation type="submission" date="2020-09" db="EMBL/GenBank/DDBJ databases">
        <authorList>
            <person name="Sun Q."/>
            <person name="Ohkuma M."/>
        </authorList>
    </citation>
    <scope>NUCLEOTIDE SEQUENCE</scope>
    <source>
        <strain evidence="2">JCM 31311</strain>
    </source>
</reference>
<dbReference type="Gene3D" id="1.10.10.10">
    <property type="entry name" value="Winged helix-like DNA-binding domain superfamily/Winged helix DNA-binding domain"/>
    <property type="match status" value="1"/>
</dbReference>
<keyword evidence="3" id="KW-1185">Reference proteome</keyword>
<dbReference type="SUPFAM" id="SSF52540">
    <property type="entry name" value="P-loop containing nucleoside triphosphate hydrolases"/>
    <property type="match status" value="1"/>
</dbReference>
<dbReference type="PANTHER" id="PTHR35807">
    <property type="entry name" value="TRANSCRIPTIONAL REGULATOR REDD-RELATED"/>
    <property type="match status" value="1"/>
</dbReference>
<dbReference type="SUPFAM" id="SSF48452">
    <property type="entry name" value="TPR-like"/>
    <property type="match status" value="1"/>
</dbReference>
<dbReference type="Pfam" id="PF03704">
    <property type="entry name" value="BTAD"/>
    <property type="match status" value="1"/>
</dbReference>
<evidence type="ECO:0000259" key="1">
    <source>
        <dbReference type="SMART" id="SM01043"/>
    </source>
</evidence>
<dbReference type="InterPro" id="IPR051677">
    <property type="entry name" value="AfsR-DnrI-RedD_regulator"/>
</dbReference>
<dbReference type="RefSeq" id="WP_189091788.1">
    <property type="nucleotide sequence ID" value="NZ_BMQL01000023.1"/>
</dbReference>
<dbReference type="InterPro" id="IPR041664">
    <property type="entry name" value="AAA_16"/>
</dbReference>